<dbReference type="RefSeq" id="WP_062123952.1">
    <property type="nucleotide sequence ID" value="NZ_BAZW01000010.1"/>
</dbReference>
<dbReference type="Proteomes" id="UP000032900">
    <property type="component" value="Unassembled WGS sequence"/>
</dbReference>
<dbReference type="STRING" id="1236989.JCM15548_11770"/>
<reference evidence="1 2" key="1">
    <citation type="journal article" date="2015" name="Microbes Environ.">
        <title>Distribution and evolution of nitrogen fixation genes in the phylum bacteroidetes.</title>
        <authorList>
            <person name="Inoue J."/>
            <person name="Oshima K."/>
            <person name="Suda W."/>
            <person name="Sakamoto M."/>
            <person name="Iino T."/>
            <person name="Noda S."/>
            <person name="Hongoh Y."/>
            <person name="Hattori M."/>
            <person name="Ohkuma M."/>
        </authorList>
    </citation>
    <scope>NUCLEOTIDE SEQUENCE [LARGE SCALE GENOMIC DNA]</scope>
    <source>
        <strain evidence="1">JCM 15548</strain>
    </source>
</reference>
<keyword evidence="2" id="KW-1185">Reference proteome</keyword>
<dbReference type="AlphaFoldDB" id="A0A0E9LWE1"/>
<protein>
    <submittedName>
        <fullName evidence="1">Alpha-galactosidase</fullName>
    </submittedName>
</protein>
<name>A0A0E9LWE1_9BACT</name>
<sequence>MRNFVFGLLGLMFLLSCSDDKAGDGLEKIDERDNLTIKDDPLVSSFVGNGVQWGGYDILQAWTGSPTLSEANWELLLKRVEFMRPPLVRIMMGPGWNYLVNGQFNPSKSEAVLFPILDFCQAHNITVMLGEWGHSGGNSIDQQWLGQAADFLKYLLDVRGYTCIKYYNMVNEPNGDWSSINGNYALWQDLQEQFYDEVIARGLDDRVGMIGPDVAVWGTGLLNWVANAYLNLDDIMWAYDIHTYPSEVEVRDGSYQELLQAYRNAASPTKPMIMGEVGFKYLPGQHWDRKINAESMPTLMPRMIAICLYMTLFMELTWRMPSSRTCLQAMPELLFGDWMMLSTI</sequence>
<accession>A0A0E9LWE1</accession>
<dbReference type="Gene3D" id="3.20.20.80">
    <property type="entry name" value="Glycosidases"/>
    <property type="match status" value="1"/>
</dbReference>
<gene>
    <name evidence="1" type="ORF">JCM15548_11770</name>
</gene>
<comment type="caution">
    <text evidence="1">The sequence shown here is derived from an EMBL/GenBank/DDBJ whole genome shotgun (WGS) entry which is preliminary data.</text>
</comment>
<dbReference type="SUPFAM" id="SSF51445">
    <property type="entry name" value="(Trans)glycosidases"/>
    <property type="match status" value="1"/>
</dbReference>
<organism evidence="1 2">
    <name type="scientific">Geofilum rubicundum JCM 15548</name>
    <dbReference type="NCBI Taxonomy" id="1236989"/>
    <lineage>
        <taxon>Bacteria</taxon>
        <taxon>Pseudomonadati</taxon>
        <taxon>Bacteroidota</taxon>
        <taxon>Bacteroidia</taxon>
        <taxon>Marinilabiliales</taxon>
        <taxon>Marinilabiliaceae</taxon>
        <taxon>Geofilum</taxon>
    </lineage>
</organism>
<proteinExistence type="predicted"/>
<dbReference type="PROSITE" id="PS51257">
    <property type="entry name" value="PROKAR_LIPOPROTEIN"/>
    <property type="match status" value="1"/>
</dbReference>
<evidence type="ECO:0000313" key="1">
    <source>
        <dbReference type="EMBL" id="GAO29569.1"/>
    </source>
</evidence>
<evidence type="ECO:0000313" key="2">
    <source>
        <dbReference type="Proteomes" id="UP000032900"/>
    </source>
</evidence>
<dbReference type="OrthoDB" id="781226at2"/>
<dbReference type="EMBL" id="BAZW01000010">
    <property type="protein sequence ID" value="GAO29569.1"/>
    <property type="molecule type" value="Genomic_DNA"/>
</dbReference>
<dbReference type="InterPro" id="IPR017853">
    <property type="entry name" value="GH"/>
</dbReference>